<feature type="region of interest" description="Disordered" evidence="1">
    <location>
        <begin position="1"/>
        <end position="61"/>
    </location>
</feature>
<evidence type="ECO:0008006" key="5">
    <source>
        <dbReference type="Google" id="ProtNLM"/>
    </source>
</evidence>
<dbReference type="Pfam" id="PF11374">
    <property type="entry name" value="DUF3176"/>
    <property type="match status" value="1"/>
</dbReference>
<feature type="transmembrane region" description="Helical" evidence="2">
    <location>
        <begin position="138"/>
        <end position="162"/>
    </location>
</feature>
<feature type="compositionally biased region" description="Polar residues" evidence="1">
    <location>
        <begin position="1"/>
        <end position="19"/>
    </location>
</feature>
<dbReference type="InterPro" id="IPR021514">
    <property type="entry name" value="DUF3176"/>
</dbReference>
<dbReference type="Proteomes" id="UP000700596">
    <property type="component" value="Unassembled WGS sequence"/>
</dbReference>
<keyword evidence="2" id="KW-0812">Transmembrane</keyword>
<comment type="caution">
    <text evidence="3">The sequence shown here is derived from an EMBL/GenBank/DDBJ whole genome shotgun (WGS) entry which is preliminary data.</text>
</comment>
<proteinExistence type="predicted"/>
<dbReference type="PANTHER" id="PTHR35394">
    <property type="entry name" value="DUF3176 DOMAIN-CONTAINING PROTEIN"/>
    <property type="match status" value="1"/>
</dbReference>
<feature type="transmembrane region" description="Helical" evidence="2">
    <location>
        <begin position="647"/>
        <end position="669"/>
    </location>
</feature>
<protein>
    <recommendedName>
        <fullName evidence="5">DUF3176 domain containing protein</fullName>
    </recommendedName>
</protein>
<keyword evidence="2" id="KW-0472">Membrane</keyword>
<dbReference type="OrthoDB" id="5376804at2759"/>
<evidence type="ECO:0000256" key="1">
    <source>
        <dbReference type="SAM" id="MobiDB-lite"/>
    </source>
</evidence>
<feature type="compositionally biased region" description="Polar residues" evidence="1">
    <location>
        <begin position="35"/>
        <end position="45"/>
    </location>
</feature>
<feature type="region of interest" description="Disordered" evidence="1">
    <location>
        <begin position="76"/>
        <end position="96"/>
    </location>
</feature>
<keyword evidence="2" id="KW-1133">Transmembrane helix</keyword>
<evidence type="ECO:0000313" key="4">
    <source>
        <dbReference type="Proteomes" id="UP000700596"/>
    </source>
</evidence>
<gene>
    <name evidence="3" type="ORF">B0J11DRAFT_619199</name>
</gene>
<organism evidence="3 4">
    <name type="scientific">Dendryphion nanum</name>
    <dbReference type="NCBI Taxonomy" id="256645"/>
    <lineage>
        <taxon>Eukaryota</taxon>
        <taxon>Fungi</taxon>
        <taxon>Dikarya</taxon>
        <taxon>Ascomycota</taxon>
        <taxon>Pezizomycotina</taxon>
        <taxon>Dothideomycetes</taxon>
        <taxon>Pleosporomycetidae</taxon>
        <taxon>Pleosporales</taxon>
        <taxon>Torulaceae</taxon>
        <taxon>Dendryphion</taxon>
    </lineage>
</organism>
<evidence type="ECO:0000313" key="3">
    <source>
        <dbReference type="EMBL" id="KAH7113751.1"/>
    </source>
</evidence>
<reference evidence="3" key="1">
    <citation type="journal article" date="2021" name="Nat. Commun.">
        <title>Genetic determinants of endophytism in the Arabidopsis root mycobiome.</title>
        <authorList>
            <person name="Mesny F."/>
            <person name="Miyauchi S."/>
            <person name="Thiergart T."/>
            <person name="Pickel B."/>
            <person name="Atanasova L."/>
            <person name="Karlsson M."/>
            <person name="Huettel B."/>
            <person name="Barry K.W."/>
            <person name="Haridas S."/>
            <person name="Chen C."/>
            <person name="Bauer D."/>
            <person name="Andreopoulos W."/>
            <person name="Pangilinan J."/>
            <person name="LaButti K."/>
            <person name="Riley R."/>
            <person name="Lipzen A."/>
            <person name="Clum A."/>
            <person name="Drula E."/>
            <person name="Henrissat B."/>
            <person name="Kohler A."/>
            <person name="Grigoriev I.V."/>
            <person name="Martin F.M."/>
            <person name="Hacquard S."/>
        </authorList>
    </citation>
    <scope>NUCLEOTIDE SEQUENCE</scope>
    <source>
        <strain evidence="3">MPI-CAGE-CH-0243</strain>
    </source>
</reference>
<dbReference type="PANTHER" id="PTHR35394:SF5">
    <property type="entry name" value="DUF3176 DOMAIN-CONTAINING PROTEIN"/>
    <property type="match status" value="1"/>
</dbReference>
<name>A0A9P9D6V5_9PLEO</name>
<keyword evidence="4" id="KW-1185">Reference proteome</keyword>
<evidence type="ECO:0000256" key="2">
    <source>
        <dbReference type="SAM" id="Phobius"/>
    </source>
</evidence>
<accession>A0A9P9D6V5</accession>
<dbReference type="EMBL" id="JAGMWT010000018">
    <property type="protein sequence ID" value="KAH7113751.1"/>
    <property type="molecule type" value="Genomic_DNA"/>
</dbReference>
<dbReference type="AlphaFoldDB" id="A0A9P9D6V5"/>
<sequence length="755" mass="85026">MPYSSDPTANRLNHPSNLDQYHIPDAPPIDRASKNHYSNTYTSTPIDAHVIGPDVRASPRRPHRVGLRNRIRQRIQPRRTSQHIASPTGLGLNTETWNIDPHRDKKPELQRSKNTNFAQWVEKKVWEYNASGGVVRRWILEIISWSISALCMTAIVVMLLLTENQRLPSWPLSQIFNTTSRVASAALILPVSEALGQLKWNWFRRESKKMWDFEIFDNASRGPWGSALLLVRTKGRTLASLGAAVTLLALALDPFFQQVVEVSQQWTLAGHSHVPVANYYSPEYTTILLNGTTKLSTLDNQLKAAASRYFYQDNQAIPFGNGTRADIPVSCPTIRCEWEPYQTLGYCSACADVSHLLDFGCLTTQNDWTSNTNGSFVHPVIYPNATMCGYFFNISSESPTLMSGYLLDPITSRVEEYLLGRIMPTLNFHKDTIIFDGSINFKSLRNPVIDIIVVGAADGTVHSVRQNMTPIAHECILSLCVKTIKSSYNWASYTEEVIQTSFNNTPGPFPWTSKSVMMEGKNATYTEYHEDIMINAPKINQTSTQPFGMSRAVAYNVLNIFQDIFPSFYTAGGNNQSLLLFRETTFTTGYPRLRVLKNNPWISPNNITHHMERLAIGMTNHLRSYGANMNTTEGLAFEREIFVRVQWAWLSLPLFILLLSLIFLIATVYQTAKDKDNIGVWKSSALATLVYGGVLEDIKSQMRDSVSIGTPRTKAKKMRARLLPNKAWRVSGRLSGQLSPRLPQVNASHPPTGWI</sequence>